<reference evidence="6 7" key="1">
    <citation type="submission" date="2023-04" db="EMBL/GenBank/DDBJ databases">
        <title>Genome of Basidiobolus ranarum AG-B5.</title>
        <authorList>
            <person name="Stajich J.E."/>
            <person name="Carter-House D."/>
            <person name="Gryganskyi A."/>
        </authorList>
    </citation>
    <scope>NUCLEOTIDE SEQUENCE [LARGE SCALE GENOMIC DNA]</scope>
    <source>
        <strain evidence="6 7">AG-B5</strain>
    </source>
</reference>
<evidence type="ECO:0008006" key="8">
    <source>
        <dbReference type="Google" id="ProtNLM"/>
    </source>
</evidence>
<evidence type="ECO:0000256" key="2">
    <source>
        <dbReference type="ARBA" id="ARBA00022692"/>
    </source>
</evidence>
<evidence type="ECO:0000256" key="5">
    <source>
        <dbReference type="SAM" id="Phobius"/>
    </source>
</evidence>
<keyword evidence="7" id="KW-1185">Reference proteome</keyword>
<gene>
    <name evidence="6" type="ORF">K7432_009697</name>
</gene>
<protein>
    <recommendedName>
        <fullName evidence="8">RTA1 like protein</fullName>
    </recommendedName>
</protein>
<evidence type="ECO:0000256" key="4">
    <source>
        <dbReference type="ARBA" id="ARBA00023136"/>
    </source>
</evidence>
<feature type="transmembrane region" description="Helical" evidence="5">
    <location>
        <begin position="41"/>
        <end position="61"/>
    </location>
</feature>
<dbReference type="Pfam" id="PF04479">
    <property type="entry name" value="RTA1"/>
    <property type="match status" value="1"/>
</dbReference>
<keyword evidence="2 5" id="KW-0812">Transmembrane</keyword>
<sequence>MAHYNLYHYDPNIPLAILALVIFSLFAMVVSYQAYRYKSRYMYGVAGGAAGEAIGFAIRLWSGQPENTGNIGAFAASTLFLLLPPIIIALGSYLAVAKIIACSNHRTKYIQPALVEKVFVSVDVIGFLVQASGGGMMAIQSLSNVGSNIALIGLSFAMISLVVFTIITYYVQHSSNFTFQTSKDTPHKPSHWRILYWPIWVNITALLIRSIYRIAEFAQGYSGYLISHEVYFYVFDSLMMFIAILAYIIIPPGRYLQQELVVPRESMTERSMTNHITDIHDVKF</sequence>
<dbReference type="EMBL" id="JASJQH010000617">
    <property type="protein sequence ID" value="KAK9763532.1"/>
    <property type="molecule type" value="Genomic_DNA"/>
</dbReference>
<feature type="transmembrane region" description="Helical" evidence="5">
    <location>
        <begin position="192"/>
        <end position="212"/>
    </location>
</feature>
<organism evidence="6 7">
    <name type="scientific">Basidiobolus ranarum</name>
    <dbReference type="NCBI Taxonomy" id="34480"/>
    <lineage>
        <taxon>Eukaryota</taxon>
        <taxon>Fungi</taxon>
        <taxon>Fungi incertae sedis</taxon>
        <taxon>Zoopagomycota</taxon>
        <taxon>Entomophthoromycotina</taxon>
        <taxon>Basidiobolomycetes</taxon>
        <taxon>Basidiobolales</taxon>
        <taxon>Basidiobolaceae</taxon>
        <taxon>Basidiobolus</taxon>
    </lineage>
</organism>
<name>A0ABR2WPZ9_9FUNG</name>
<dbReference type="PANTHER" id="PTHR31465:SF1">
    <property type="entry name" value="PROTEIN RTA1-RELATED"/>
    <property type="match status" value="1"/>
</dbReference>
<evidence type="ECO:0000313" key="7">
    <source>
        <dbReference type="Proteomes" id="UP001479436"/>
    </source>
</evidence>
<feature type="transmembrane region" description="Helical" evidence="5">
    <location>
        <begin position="73"/>
        <end position="97"/>
    </location>
</feature>
<keyword evidence="4 5" id="KW-0472">Membrane</keyword>
<feature type="transmembrane region" description="Helical" evidence="5">
    <location>
        <begin position="232"/>
        <end position="250"/>
    </location>
</feature>
<keyword evidence="3 5" id="KW-1133">Transmembrane helix</keyword>
<evidence type="ECO:0000256" key="1">
    <source>
        <dbReference type="ARBA" id="ARBA00004141"/>
    </source>
</evidence>
<proteinExistence type="predicted"/>
<feature type="transmembrane region" description="Helical" evidence="5">
    <location>
        <begin position="149"/>
        <end position="171"/>
    </location>
</feature>
<dbReference type="InterPro" id="IPR007568">
    <property type="entry name" value="RTA1"/>
</dbReference>
<dbReference type="PANTHER" id="PTHR31465">
    <property type="entry name" value="PROTEIN RTA1-RELATED"/>
    <property type="match status" value="1"/>
</dbReference>
<comment type="caution">
    <text evidence="6">The sequence shown here is derived from an EMBL/GenBank/DDBJ whole genome shotgun (WGS) entry which is preliminary data.</text>
</comment>
<feature type="transmembrane region" description="Helical" evidence="5">
    <location>
        <begin position="118"/>
        <end position="143"/>
    </location>
</feature>
<feature type="transmembrane region" description="Helical" evidence="5">
    <location>
        <begin position="12"/>
        <end position="34"/>
    </location>
</feature>
<comment type="subcellular location">
    <subcellularLocation>
        <location evidence="1">Membrane</location>
        <topology evidence="1">Multi-pass membrane protein</topology>
    </subcellularLocation>
</comment>
<accession>A0ABR2WPZ9</accession>
<evidence type="ECO:0000256" key="3">
    <source>
        <dbReference type="ARBA" id="ARBA00022989"/>
    </source>
</evidence>
<dbReference type="Proteomes" id="UP001479436">
    <property type="component" value="Unassembled WGS sequence"/>
</dbReference>
<evidence type="ECO:0000313" key="6">
    <source>
        <dbReference type="EMBL" id="KAK9763532.1"/>
    </source>
</evidence>